<dbReference type="SUPFAM" id="SSF53098">
    <property type="entry name" value="Ribonuclease H-like"/>
    <property type="match status" value="1"/>
</dbReference>
<evidence type="ECO:0000313" key="2">
    <source>
        <dbReference type="EMBL" id="KAF5475078.1"/>
    </source>
</evidence>
<sequence length="156" mass="17406">VKAQGKNIASLCWNESGETIFALTDHIPNVSSNLGETMASLMAISKAKRLGLKKIILEGDSSTTITAINNSADEDDWITSPIIKDIKHHLLSFEVWKVRKIHRSKNRCAHDLAQWAAATQAYKTSTATPTQQLHFAQPDSISPSQEKKNFFFVQQR</sequence>
<dbReference type="AlphaFoldDB" id="A0A833Y0L0"/>
<dbReference type="Gramene" id="Jr03_13940_p1">
    <property type="protein sequence ID" value="cds.Jr03_13940_p1"/>
    <property type="gene ID" value="Jr03_13940"/>
</dbReference>
<reference evidence="2" key="2">
    <citation type="submission" date="2020-03" db="EMBL/GenBank/DDBJ databases">
        <title>Walnut 2.0.</title>
        <authorList>
            <person name="Marrano A."/>
            <person name="Britton M."/>
            <person name="Zimin A.V."/>
            <person name="Zaini P.A."/>
            <person name="Workman R."/>
            <person name="Puiu D."/>
            <person name="Bianco L."/>
            <person name="Allen B.J."/>
            <person name="Troggio M."/>
            <person name="Leslie C.A."/>
            <person name="Timp W."/>
            <person name="Dendekar A."/>
            <person name="Salzberg S.L."/>
            <person name="Neale D.B."/>
        </authorList>
    </citation>
    <scope>NUCLEOTIDE SEQUENCE</scope>
    <source>
        <tissue evidence="2">Leaves</tissue>
    </source>
</reference>
<dbReference type="Proteomes" id="UP000619265">
    <property type="component" value="Unassembled WGS sequence"/>
</dbReference>
<evidence type="ECO:0000313" key="3">
    <source>
        <dbReference type="Proteomes" id="UP000619265"/>
    </source>
</evidence>
<feature type="domain" description="RNase H type-1" evidence="1">
    <location>
        <begin position="7"/>
        <end position="116"/>
    </location>
</feature>
<dbReference type="InterPro" id="IPR012337">
    <property type="entry name" value="RNaseH-like_sf"/>
</dbReference>
<feature type="non-terminal residue" evidence="2">
    <location>
        <position position="156"/>
    </location>
</feature>
<dbReference type="InterPro" id="IPR002156">
    <property type="entry name" value="RNaseH_domain"/>
</dbReference>
<dbReference type="EMBL" id="LIHL02000003">
    <property type="protein sequence ID" value="KAF5475078.1"/>
    <property type="molecule type" value="Genomic_DNA"/>
</dbReference>
<dbReference type="Gene3D" id="3.30.420.10">
    <property type="entry name" value="Ribonuclease H-like superfamily/Ribonuclease H"/>
    <property type="match status" value="1"/>
</dbReference>
<comment type="caution">
    <text evidence="2">The sequence shown here is derived from an EMBL/GenBank/DDBJ whole genome shotgun (WGS) entry which is preliminary data.</text>
</comment>
<accession>A0A833Y0L0</accession>
<gene>
    <name evidence="2" type="ORF">F2P56_006923</name>
</gene>
<dbReference type="InterPro" id="IPR036397">
    <property type="entry name" value="RNaseH_sf"/>
</dbReference>
<dbReference type="Pfam" id="PF13456">
    <property type="entry name" value="RVT_3"/>
    <property type="match status" value="1"/>
</dbReference>
<organism evidence="2 3">
    <name type="scientific">Juglans regia</name>
    <name type="common">English walnut</name>
    <dbReference type="NCBI Taxonomy" id="51240"/>
    <lineage>
        <taxon>Eukaryota</taxon>
        <taxon>Viridiplantae</taxon>
        <taxon>Streptophyta</taxon>
        <taxon>Embryophyta</taxon>
        <taxon>Tracheophyta</taxon>
        <taxon>Spermatophyta</taxon>
        <taxon>Magnoliopsida</taxon>
        <taxon>eudicotyledons</taxon>
        <taxon>Gunneridae</taxon>
        <taxon>Pentapetalae</taxon>
        <taxon>rosids</taxon>
        <taxon>fabids</taxon>
        <taxon>Fagales</taxon>
        <taxon>Juglandaceae</taxon>
        <taxon>Juglans</taxon>
    </lineage>
</organism>
<evidence type="ECO:0000259" key="1">
    <source>
        <dbReference type="Pfam" id="PF13456"/>
    </source>
</evidence>
<dbReference type="GO" id="GO:0004523">
    <property type="term" value="F:RNA-DNA hybrid ribonuclease activity"/>
    <property type="evidence" value="ECO:0007669"/>
    <property type="project" value="InterPro"/>
</dbReference>
<dbReference type="CDD" id="cd06222">
    <property type="entry name" value="RNase_H_like"/>
    <property type="match status" value="1"/>
</dbReference>
<protein>
    <recommendedName>
        <fullName evidence="1">RNase H type-1 domain-containing protein</fullName>
    </recommendedName>
</protein>
<proteinExistence type="predicted"/>
<dbReference type="InterPro" id="IPR044730">
    <property type="entry name" value="RNase_H-like_dom_plant"/>
</dbReference>
<name>A0A833Y0L0_JUGRE</name>
<dbReference type="GO" id="GO:0003676">
    <property type="term" value="F:nucleic acid binding"/>
    <property type="evidence" value="ECO:0007669"/>
    <property type="project" value="InterPro"/>
</dbReference>
<dbReference type="InterPro" id="IPR053151">
    <property type="entry name" value="RNase_H-like"/>
</dbReference>
<dbReference type="PANTHER" id="PTHR47723:SF19">
    <property type="entry name" value="POLYNUCLEOTIDYL TRANSFERASE, RIBONUCLEASE H-LIKE SUPERFAMILY PROTEIN"/>
    <property type="match status" value="1"/>
</dbReference>
<reference evidence="2" key="1">
    <citation type="submission" date="2015-10" db="EMBL/GenBank/DDBJ databases">
        <authorList>
            <person name="Martinez-Garcia P.J."/>
            <person name="Crepeau M.W."/>
            <person name="Puiu D."/>
            <person name="Gonzalez-Ibeas D."/>
            <person name="Whalen J."/>
            <person name="Stevens K."/>
            <person name="Paul R."/>
            <person name="Butterfield T."/>
            <person name="Britton M."/>
            <person name="Reagan R."/>
            <person name="Chakraborty S."/>
            <person name="Walawage S.L."/>
            <person name="Vasquez-Gross H.A."/>
            <person name="Cardeno C."/>
            <person name="Famula R."/>
            <person name="Pratt K."/>
            <person name="Kuruganti S."/>
            <person name="Aradhya M.K."/>
            <person name="Leslie C.A."/>
            <person name="Dandekar A.M."/>
            <person name="Salzberg S.L."/>
            <person name="Wegrzyn J.L."/>
            <person name="Langley C.H."/>
            <person name="Neale D.B."/>
        </authorList>
    </citation>
    <scope>NUCLEOTIDE SEQUENCE</scope>
    <source>
        <tissue evidence="2">Leaves</tissue>
    </source>
</reference>
<dbReference type="PANTHER" id="PTHR47723">
    <property type="entry name" value="OS05G0353850 PROTEIN"/>
    <property type="match status" value="1"/>
</dbReference>